<keyword evidence="3" id="KW-1185">Reference proteome</keyword>
<dbReference type="Proteomes" id="UP001358586">
    <property type="component" value="Chromosome 5"/>
</dbReference>
<feature type="compositionally biased region" description="Polar residues" evidence="1">
    <location>
        <begin position="9"/>
        <end position="19"/>
    </location>
</feature>
<evidence type="ECO:0000313" key="3">
    <source>
        <dbReference type="Proteomes" id="UP001358586"/>
    </source>
</evidence>
<protein>
    <submittedName>
        <fullName evidence="2">Uncharacterized protein</fullName>
    </submittedName>
</protein>
<dbReference type="EMBL" id="JARKNE010000005">
    <property type="protein sequence ID" value="KAK5830816.1"/>
    <property type="molecule type" value="Genomic_DNA"/>
</dbReference>
<sequence length="57" mass="6478">MEDFEKITVQGSQIRQRTNIPGDGFHESPSLRDGNGGQRGPSGNHHPWPPYHHSRHH</sequence>
<comment type="caution">
    <text evidence="2">The sequence shown here is derived from an EMBL/GenBank/DDBJ whole genome shotgun (WGS) entry which is preliminary data.</text>
</comment>
<reference evidence="2 3" key="1">
    <citation type="submission" date="2023-03" db="EMBL/GenBank/DDBJ databases">
        <title>WGS of Gossypium arboreum.</title>
        <authorList>
            <person name="Yu D."/>
        </authorList>
    </citation>
    <scope>NUCLEOTIDE SEQUENCE [LARGE SCALE GENOMIC DNA]</scope>
    <source>
        <tissue evidence="2">Leaf</tissue>
    </source>
</reference>
<evidence type="ECO:0000313" key="2">
    <source>
        <dbReference type="EMBL" id="KAK5830816.1"/>
    </source>
</evidence>
<name>A0ABR0PUZ3_GOSAR</name>
<evidence type="ECO:0000256" key="1">
    <source>
        <dbReference type="SAM" id="MobiDB-lite"/>
    </source>
</evidence>
<accession>A0ABR0PUZ3</accession>
<proteinExistence type="predicted"/>
<feature type="region of interest" description="Disordered" evidence="1">
    <location>
        <begin position="1"/>
        <end position="57"/>
    </location>
</feature>
<organism evidence="2 3">
    <name type="scientific">Gossypium arboreum</name>
    <name type="common">Tree cotton</name>
    <name type="synonym">Gossypium nanking</name>
    <dbReference type="NCBI Taxonomy" id="29729"/>
    <lineage>
        <taxon>Eukaryota</taxon>
        <taxon>Viridiplantae</taxon>
        <taxon>Streptophyta</taxon>
        <taxon>Embryophyta</taxon>
        <taxon>Tracheophyta</taxon>
        <taxon>Spermatophyta</taxon>
        <taxon>Magnoliopsida</taxon>
        <taxon>eudicotyledons</taxon>
        <taxon>Gunneridae</taxon>
        <taxon>Pentapetalae</taxon>
        <taxon>rosids</taxon>
        <taxon>malvids</taxon>
        <taxon>Malvales</taxon>
        <taxon>Malvaceae</taxon>
        <taxon>Malvoideae</taxon>
        <taxon>Gossypium</taxon>
    </lineage>
</organism>
<gene>
    <name evidence="2" type="ORF">PVK06_014611</name>
</gene>